<dbReference type="GeneID" id="39586842"/>
<feature type="compositionally biased region" description="Polar residues" evidence="5">
    <location>
        <begin position="1"/>
        <end position="19"/>
    </location>
</feature>
<reference evidence="6 7" key="1">
    <citation type="submission" date="2018-11" db="EMBL/GenBank/DDBJ databases">
        <title>Genome sequence of Apiotrichum porosum DSM 27194.</title>
        <authorList>
            <person name="Aliyu H."/>
            <person name="Gorte O."/>
            <person name="Ochsenreither K."/>
        </authorList>
    </citation>
    <scope>NUCLEOTIDE SEQUENCE [LARGE SCALE GENOMIC DNA]</scope>
    <source>
        <strain evidence="6 7">DSM 27194</strain>
    </source>
</reference>
<dbReference type="GO" id="GO:0003723">
    <property type="term" value="F:RNA binding"/>
    <property type="evidence" value="ECO:0007669"/>
    <property type="project" value="TreeGrafter"/>
</dbReference>
<evidence type="ECO:0000256" key="5">
    <source>
        <dbReference type="SAM" id="MobiDB-lite"/>
    </source>
</evidence>
<dbReference type="EMBL" id="RSCE01000012">
    <property type="protein sequence ID" value="RSH78572.1"/>
    <property type="molecule type" value="Genomic_DNA"/>
</dbReference>
<dbReference type="AlphaFoldDB" id="A0A427XIB6"/>
<evidence type="ECO:0000313" key="7">
    <source>
        <dbReference type="Proteomes" id="UP000279236"/>
    </source>
</evidence>
<evidence type="ECO:0000256" key="1">
    <source>
        <dbReference type="ARBA" id="ARBA00022741"/>
    </source>
</evidence>
<evidence type="ECO:0000313" key="6">
    <source>
        <dbReference type="EMBL" id="RSH78572.1"/>
    </source>
</evidence>
<dbReference type="GO" id="GO:0005524">
    <property type="term" value="F:ATP binding"/>
    <property type="evidence" value="ECO:0007669"/>
    <property type="project" value="UniProtKB-KW"/>
</dbReference>
<protein>
    <recommendedName>
        <fullName evidence="8">Helicase C-terminal domain-containing protein</fullName>
    </recommendedName>
</protein>
<gene>
    <name evidence="6" type="ORF">EHS24_002299</name>
</gene>
<keyword evidence="1" id="KW-0547">Nucleotide-binding</keyword>
<evidence type="ECO:0000256" key="4">
    <source>
        <dbReference type="ARBA" id="ARBA00022840"/>
    </source>
</evidence>
<dbReference type="Proteomes" id="UP000279236">
    <property type="component" value="Unassembled WGS sequence"/>
</dbReference>
<dbReference type="GO" id="GO:0004386">
    <property type="term" value="F:helicase activity"/>
    <property type="evidence" value="ECO:0007669"/>
    <property type="project" value="UniProtKB-KW"/>
</dbReference>
<keyword evidence="3" id="KW-0347">Helicase</keyword>
<name>A0A427XIB6_9TREE</name>
<dbReference type="STRING" id="105984.A0A427XIB6"/>
<keyword evidence="7" id="KW-1185">Reference proteome</keyword>
<evidence type="ECO:0000256" key="3">
    <source>
        <dbReference type="ARBA" id="ARBA00022806"/>
    </source>
</evidence>
<dbReference type="Gene3D" id="1.20.120.1080">
    <property type="match status" value="1"/>
</dbReference>
<evidence type="ECO:0000256" key="2">
    <source>
        <dbReference type="ARBA" id="ARBA00022801"/>
    </source>
</evidence>
<feature type="region of interest" description="Disordered" evidence="5">
    <location>
        <begin position="1"/>
        <end position="23"/>
    </location>
</feature>
<dbReference type="SUPFAM" id="SSF52540">
    <property type="entry name" value="P-loop containing nucleoside triphosphate hydrolases"/>
    <property type="match status" value="1"/>
</dbReference>
<comment type="caution">
    <text evidence="6">The sequence shown here is derived from an EMBL/GenBank/DDBJ whole genome shotgun (WGS) entry which is preliminary data.</text>
</comment>
<dbReference type="PANTHER" id="PTHR18934:SF91">
    <property type="entry name" value="PRE-MRNA-SPLICING FACTOR ATP-DEPENDENT RNA HELICASE PRP16"/>
    <property type="match status" value="1"/>
</dbReference>
<dbReference type="GO" id="GO:0016787">
    <property type="term" value="F:hydrolase activity"/>
    <property type="evidence" value="ECO:0007669"/>
    <property type="project" value="UniProtKB-KW"/>
</dbReference>
<keyword evidence="4" id="KW-0067">ATP-binding</keyword>
<proteinExistence type="predicted"/>
<dbReference type="Gene3D" id="3.40.50.300">
    <property type="entry name" value="P-loop containing nucleotide triphosphate hydrolases"/>
    <property type="match status" value="1"/>
</dbReference>
<dbReference type="RefSeq" id="XP_028473719.1">
    <property type="nucleotide sequence ID" value="XM_028618041.1"/>
</dbReference>
<dbReference type="OrthoDB" id="2596577at2759"/>
<keyword evidence="2" id="KW-0378">Hydrolase</keyword>
<evidence type="ECO:0008006" key="8">
    <source>
        <dbReference type="Google" id="ProtNLM"/>
    </source>
</evidence>
<sequence>MSPHTPHSASCPCTSSPHHYSQPPLKLEQLKNNPDLQTVKIVDIDEVHEMSPNLNLLLGHLHAVGGNGAFMEHFGEFQPELVKLPGQPKTISQHHLVESAIDWVDNTAAHVVNMVLQDDTFAQGAGGNGGDILVFCATEKQIHQLFDTLDDHLDVAALNVTLRRRKVILATNMAETSLTFPHLDVVIDGAIQRMGRVGRVRPGTYIGLYLKGFQDKMPDYDDENPISVCDFSLVLLKLLARCHCARLSLPQNTDTSASPHPVQIYRAVDELEVLGLVRHESSGLSLTADGMLASELALDPPLARMLMSARDSSYPFEVVKLVAVWKVRSETRT</sequence>
<dbReference type="PANTHER" id="PTHR18934">
    <property type="entry name" value="ATP-DEPENDENT RNA HELICASE"/>
    <property type="match status" value="1"/>
</dbReference>
<organism evidence="6 7">
    <name type="scientific">Apiotrichum porosum</name>
    <dbReference type="NCBI Taxonomy" id="105984"/>
    <lineage>
        <taxon>Eukaryota</taxon>
        <taxon>Fungi</taxon>
        <taxon>Dikarya</taxon>
        <taxon>Basidiomycota</taxon>
        <taxon>Agaricomycotina</taxon>
        <taxon>Tremellomycetes</taxon>
        <taxon>Trichosporonales</taxon>
        <taxon>Trichosporonaceae</taxon>
        <taxon>Apiotrichum</taxon>
    </lineage>
</organism>
<accession>A0A427XIB6</accession>
<dbReference type="InterPro" id="IPR027417">
    <property type="entry name" value="P-loop_NTPase"/>
</dbReference>